<dbReference type="InterPro" id="IPR018170">
    <property type="entry name" value="Aldo/ket_reductase_CS"/>
</dbReference>
<dbReference type="PROSITE" id="PS00798">
    <property type="entry name" value="ALDOKETO_REDUCTASE_1"/>
    <property type="match status" value="1"/>
</dbReference>
<reference evidence="8" key="1">
    <citation type="submission" date="2020-11" db="EMBL/GenBank/DDBJ databases">
        <authorList>
            <consortium name="DOE Joint Genome Institute"/>
            <person name="Ahrendt S."/>
            <person name="Riley R."/>
            <person name="Andreopoulos W."/>
            <person name="Labutti K."/>
            <person name="Pangilinan J."/>
            <person name="Ruiz-Duenas F.J."/>
            <person name="Barrasa J.M."/>
            <person name="Sanchez-Garcia M."/>
            <person name="Camarero S."/>
            <person name="Miyauchi S."/>
            <person name="Serrano A."/>
            <person name="Linde D."/>
            <person name="Babiker R."/>
            <person name="Drula E."/>
            <person name="Ayuso-Fernandez I."/>
            <person name="Pacheco R."/>
            <person name="Padilla G."/>
            <person name="Ferreira P."/>
            <person name="Barriuso J."/>
            <person name="Kellner H."/>
            <person name="Castanera R."/>
            <person name="Alfaro M."/>
            <person name="Ramirez L."/>
            <person name="Pisabarro A.G."/>
            <person name="Kuo A."/>
            <person name="Tritt A."/>
            <person name="Lipzen A."/>
            <person name="He G."/>
            <person name="Yan M."/>
            <person name="Ng V."/>
            <person name="Cullen D."/>
            <person name="Martin F."/>
            <person name="Rosso M.-N."/>
            <person name="Henrissat B."/>
            <person name="Hibbett D."/>
            <person name="Martinez A.T."/>
            <person name="Grigoriev I.V."/>
        </authorList>
    </citation>
    <scope>NUCLEOTIDE SEQUENCE</scope>
    <source>
        <strain evidence="8">MF-IS2</strain>
    </source>
</reference>
<dbReference type="InterPro" id="IPR023210">
    <property type="entry name" value="NADP_OxRdtase_dom"/>
</dbReference>
<evidence type="ECO:0000256" key="4">
    <source>
        <dbReference type="PIRSR" id="PIRSR000097-1"/>
    </source>
</evidence>
<sequence>MPNRHIMLNNGVTIPLIGHGSWQSLYPTTEEQAQVKVWIASALKAGYRHIDTALMYGTEKPVGEAIRESGIAREEIFITTKFPLRTLDVDYVDLYLIHWPQACPEEKGAGLFPKNADGSIKNIESVTFIDSWKEMEKLLSTGKVKSIGVSNFSTKTLHPYLVQDDLNEYCKKKGIRIISYTPGGGEPVRSDPLINELATKYKVTPNQVILAWHIARDIIILPKSSNAQRQIENITLPTLDPEDVTEITKLDRNQRISNKADAYGQVLGWTYERLGWSL</sequence>
<dbReference type="InterPro" id="IPR036812">
    <property type="entry name" value="NAD(P)_OxRdtase_dom_sf"/>
</dbReference>
<dbReference type="GO" id="GO:0016616">
    <property type="term" value="F:oxidoreductase activity, acting on the CH-OH group of donors, NAD or NADP as acceptor"/>
    <property type="evidence" value="ECO:0007669"/>
    <property type="project" value="UniProtKB-ARBA"/>
</dbReference>
<evidence type="ECO:0000256" key="1">
    <source>
        <dbReference type="ARBA" id="ARBA00007905"/>
    </source>
</evidence>
<evidence type="ECO:0000313" key="8">
    <source>
        <dbReference type="EMBL" id="KAF9452226.1"/>
    </source>
</evidence>
<dbReference type="PIRSF" id="PIRSF000097">
    <property type="entry name" value="AKR"/>
    <property type="match status" value="1"/>
</dbReference>
<dbReference type="PRINTS" id="PR00069">
    <property type="entry name" value="ALDKETRDTASE"/>
</dbReference>
<feature type="domain" description="NADP-dependent oxidoreductase" evidence="7">
    <location>
        <begin position="84"/>
        <end position="157"/>
    </location>
</feature>
<proteinExistence type="inferred from homology"/>
<protein>
    <submittedName>
        <fullName evidence="8">Reductase AKOR2</fullName>
    </submittedName>
</protein>
<name>A0A9P6C4U9_9AGAR</name>
<gene>
    <name evidence="8" type="ORF">P691DRAFT_795199</name>
</gene>
<dbReference type="InterPro" id="IPR020471">
    <property type="entry name" value="AKR"/>
</dbReference>
<dbReference type="EMBL" id="MU151073">
    <property type="protein sequence ID" value="KAF9452226.1"/>
    <property type="molecule type" value="Genomic_DNA"/>
</dbReference>
<dbReference type="PANTHER" id="PTHR43827:SF3">
    <property type="entry name" value="NADP-DEPENDENT OXIDOREDUCTASE DOMAIN-CONTAINING PROTEIN"/>
    <property type="match status" value="1"/>
</dbReference>
<dbReference type="CDD" id="cd19071">
    <property type="entry name" value="AKR_AKR1-5-like"/>
    <property type="match status" value="1"/>
</dbReference>
<feature type="domain" description="NADP-dependent oxidoreductase" evidence="7">
    <location>
        <begin position="17"/>
        <end position="82"/>
    </location>
</feature>
<comment type="caution">
    <text evidence="8">The sequence shown here is derived from an EMBL/GenBank/DDBJ whole genome shotgun (WGS) entry which is preliminary data.</text>
</comment>
<feature type="site" description="Lowers pKa of active site Tyr" evidence="6">
    <location>
        <position position="81"/>
    </location>
</feature>
<dbReference type="AlphaFoldDB" id="A0A9P6C4U9"/>
<dbReference type="Gene3D" id="3.20.20.100">
    <property type="entry name" value="NADP-dependent oxidoreductase domain"/>
    <property type="match status" value="1"/>
</dbReference>
<accession>A0A9P6C4U9</accession>
<evidence type="ECO:0000256" key="2">
    <source>
        <dbReference type="ARBA" id="ARBA00022857"/>
    </source>
</evidence>
<dbReference type="SUPFAM" id="SSF51430">
    <property type="entry name" value="NAD(P)-linked oxidoreductase"/>
    <property type="match status" value="1"/>
</dbReference>
<feature type="active site" description="Proton donor" evidence="4">
    <location>
        <position position="56"/>
    </location>
</feature>
<feature type="domain" description="NADP-dependent oxidoreductase" evidence="7">
    <location>
        <begin position="159"/>
        <end position="251"/>
    </location>
</feature>
<evidence type="ECO:0000256" key="6">
    <source>
        <dbReference type="PIRSR" id="PIRSR000097-3"/>
    </source>
</evidence>
<dbReference type="PANTHER" id="PTHR43827">
    <property type="entry name" value="2,5-DIKETO-D-GLUCONIC ACID REDUCTASE"/>
    <property type="match status" value="1"/>
</dbReference>
<dbReference type="Proteomes" id="UP000807342">
    <property type="component" value="Unassembled WGS sequence"/>
</dbReference>
<feature type="binding site" evidence="5">
    <location>
        <position position="98"/>
    </location>
    <ligand>
        <name>substrate</name>
    </ligand>
</feature>
<dbReference type="PROSITE" id="PS00062">
    <property type="entry name" value="ALDOKETO_REDUCTASE_2"/>
    <property type="match status" value="1"/>
</dbReference>
<evidence type="ECO:0000313" key="9">
    <source>
        <dbReference type="Proteomes" id="UP000807342"/>
    </source>
</evidence>
<keyword evidence="3" id="KW-0560">Oxidoreductase</keyword>
<dbReference type="Pfam" id="PF00248">
    <property type="entry name" value="Aldo_ket_red"/>
    <property type="match status" value="3"/>
</dbReference>
<comment type="similarity">
    <text evidence="1">Belongs to the aldo/keto reductase family.</text>
</comment>
<dbReference type="OrthoDB" id="416253at2759"/>
<keyword evidence="2" id="KW-0521">NADP</keyword>
<dbReference type="PROSITE" id="PS00063">
    <property type="entry name" value="ALDOKETO_REDUCTASE_3"/>
    <property type="match status" value="1"/>
</dbReference>
<organism evidence="8 9">
    <name type="scientific">Macrolepiota fuliginosa MF-IS2</name>
    <dbReference type="NCBI Taxonomy" id="1400762"/>
    <lineage>
        <taxon>Eukaryota</taxon>
        <taxon>Fungi</taxon>
        <taxon>Dikarya</taxon>
        <taxon>Basidiomycota</taxon>
        <taxon>Agaricomycotina</taxon>
        <taxon>Agaricomycetes</taxon>
        <taxon>Agaricomycetidae</taxon>
        <taxon>Agaricales</taxon>
        <taxon>Agaricineae</taxon>
        <taxon>Agaricaceae</taxon>
        <taxon>Macrolepiota</taxon>
    </lineage>
</organism>
<evidence type="ECO:0000256" key="5">
    <source>
        <dbReference type="PIRSR" id="PIRSR000097-2"/>
    </source>
</evidence>
<keyword evidence="9" id="KW-1185">Reference proteome</keyword>
<evidence type="ECO:0000259" key="7">
    <source>
        <dbReference type="Pfam" id="PF00248"/>
    </source>
</evidence>
<evidence type="ECO:0000256" key="3">
    <source>
        <dbReference type="ARBA" id="ARBA00023002"/>
    </source>
</evidence>